<dbReference type="PANTHER" id="PTHR21340:SF0">
    <property type="entry name" value="BIS(5'-NUCLEOSYL)-TETRAPHOSPHATASE [ASYMMETRICAL]"/>
    <property type="match status" value="1"/>
</dbReference>
<accession>A0A6C0B7H5</accession>
<dbReference type="PANTHER" id="PTHR21340">
    <property type="entry name" value="DIADENOSINE 5,5-P1,P4-TETRAPHOSPHATE PYROPHOSPHOHYDROLASE MUTT"/>
    <property type="match status" value="1"/>
</dbReference>
<dbReference type="GO" id="GO:0004081">
    <property type="term" value="F:bis(5'-nucleosyl)-tetraphosphatase (asymmetrical) activity"/>
    <property type="evidence" value="ECO:0007669"/>
    <property type="project" value="TreeGrafter"/>
</dbReference>
<evidence type="ECO:0000256" key="1">
    <source>
        <dbReference type="ARBA" id="ARBA00022801"/>
    </source>
</evidence>
<dbReference type="PROSITE" id="PS51462">
    <property type="entry name" value="NUDIX"/>
    <property type="match status" value="1"/>
</dbReference>
<evidence type="ECO:0000313" key="3">
    <source>
        <dbReference type="EMBL" id="QHS88177.1"/>
    </source>
</evidence>
<dbReference type="Gene3D" id="3.90.79.10">
    <property type="entry name" value="Nucleoside Triphosphate Pyrophosphohydrolase"/>
    <property type="match status" value="1"/>
</dbReference>
<protein>
    <recommendedName>
        <fullName evidence="2">Nudix hydrolase domain-containing protein</fullName>
    </recommendedName>
</protein>
<feature type="domain" description="Nudix hydrolase" evidence="2">
    <location>
        <begin position="10"/>
        <end position="242"/>
    </location>
</feature>
<dbReference type="InterPro" id="IPR015797">
    <property type="entry name" value="NUDIX_hydrolase-like_dom_sf"/>
</dbReference>
<evidence type="ECO:0000259" key="2">
    <source>
        <dbReference type="PROSITE" id="PS51462"/>
    </source>
</evidence>
<keyword evidence="1" id="KW-0378">Hydrolase</keyword>
<proteinExistence type="predicted"/>
<organism evidence="3">
    <name type="scientific">viral metagenome</name>
    <dbReference type="NCBI Taxonomy" id="1070528"/>
    <lineage>
        <taxon>unclassified sequences</taxon>
        <taxon>metagenomes</taxon>
        <taxon>organismal metagenomes</taxon>
    </lineage>
</organism>
<dbReference type="InterPro" id="IPR000086">
    <property type="entry name" value="NUDIX_hydrolase_dom"/>
</dbReference>
<name>A0A6C0B7H5_9ZZZZ</name>
<dbReference type="EMBL" id="MN739094">
    <property type="protein sequence ID" value="QHS88177.1"/>
    <property type="molecule type" value="Genomic_DNA"/>
</dbReference>
<dbReference type="Pfam" id="PF00293">
    <property type="entry name" value="NUDIX"/>
    <property type="match status" value="1"/>
</dbReference>
<sequence length="254" mass="30186">MKRCINCNKSKHSSKTCIMPITSYGIIHIMNEKYLMICRRKTLGFTDFIRGKYSFQHLKNINNLIHEMTLTEKKNILEQDFNTLWCDLWGISSDHSMDELHARDKFNMIKKGYMVDNQFICLNDLIESSTSTWETPEWGFPKGRRNPYETELSCALREYEEETGYDKHNLQLIENILPYEEIFMGSNYKSYTHKYYIGFSTSIIAKHKFQESEVSDMKWVSYDEAIAMIRPYNIERIQLLQYVHSCLASYTLFK</sequence>
<dbReference type="AlphaFoldDB" id="A0A6C0B7H5"/>
<dbReference type="SUPFAM" id="SSF55811">
    <property type="entry name" value="Nudix"/>
    <property type="match status" value="1"/>
</dbReference>
<dbReference type="GO" id="GO:0006167">
    <property type="term" value="P:AMP biosynthetic process"/>
    <property type="evidence" value="ECO:0007669"/>
    <property type="project" value="TreeGrafter"/>
</dbReference>
<dbReference type="InterPro" id="IPR051325">
    <property type="entry name" value="Nudix_hydrolase_domain"/>
</dbReference>
<reference evidence="3" key="1">
    <citation type="journal article" date="2020" name="Nature">
        <title>Giant virus diversity and host interactions through global metagenomics.</title>
        <authorList>
            <person name="Schulz F."/>
            <person name="Roux S."/>
            <person name="Paez-Espino D."/>
            <person name="Jungbluth S."/>
            <person name="Walsh D.A."/>
            <person name="Denef V.J."/>
            <person name="McMahon K.D."/>
            <person name="Konstantinidis K.T."/>
            <person name="Eloe-Fadrosh E.A."/>
            <person name="Kyrpides N.C."/>
            <person name="Woyke T."/>
        </authorList>
    </citation>
    <scope>NUCLEOTIDE SEQUENCE</scope>
    <source>
        <strain evidence="3">GVMAG-M-3300010158-55</strain>
    </source>
</reference>
<dbReference type="GO" id="GO:0006754">
    <property type="term" value="P:ATP biosynthetic process"/>
    <property type="evidence" value="ECO:0007669"/>
    <property type="project" value="TreeGrafter"/>
</dbReference>